<evidence type="ECO:0000313" key="4">
    <source>
        <dbReference type="EMBL" id="GGZ27194.1"/>
    </source>
</evidence>
<dbReference type="SMART" id="SM00448">
    <property type="entry name" value="REC"/>
    <property type="match status" value="1"/>
</dbReference>
<accession>A0A918PYA7</accession>
<evidence type="ECO:0000256" key="2">
    <source>
        <dbReference type="PROSITE-ProRule" id="PRU00169"/>
    </source>
</evidence>
<dbReference type="RefSeq" id="WP_189485395.1">
    <property type="nucleotide sequence ID" value="NZ_BMZB01000001.1"/>
</dbReference>
<dbReference type="InterPro" id="IPR001789">
    <property type="entry name" value="Sig_transdc_resp-reg_receiver"/>
</dbReference>
<name>A0A918PYA7_9CAUL</name>
<keyword evidence="5" id="KW-1185">Reference proteome</keyword>
<proteinExistence type="predicted"/>
<dbReference type="Gene3D" id="3.40.50.2300">
    <property type="match status" value="1"/>
</dbReference>
<dbReference type="Proteomes" id="UP000662572">
    <property type="component" value="Unassembled WGS sequence"/>
</dbReference>
<reference evidence="4" key="1">
    <citation type="journal article" date="2014" name="Int. J. Syst. Evol. Microbiol.">
        <title>Complete genome sequence of Corynebacterium casei LMG S-19264T (=DSM 44701T), isolated from a smear-ripened cheese.</title>
        <authorList>
            <consortium name="US DOE Joint Genome Institute (JGI-PGF)"/>
            <person name="Walter F."/>
            <person name="Albersmeier A."/>
            <person name="Kalinowski J."/>
            <person name="Ruckert C."/>
        </authorList>
    </citation>
    <scope>NUCLEOTIDE SEQUENCE</scope>
    <source>
        <strain evidence="4">KCTC 32296</strain>
    </source>
</reference>
<comment type="caution">
    <text evidence="4">The sequence shown here is derived from an EMBL/GenBank/DDBJ whole genome shotgun (WGS) entry which is preliminary data.</text>
</comment>
<dbReference type="EMBL" id="BMZB01000001">
    <property type="protein sequence ID" value="GGZ27194.1"/>
    <property type="molecule type" value="Genomic_DNA"/>
</dbReference>
<organism evidence="4 5">
    <name type="scientific">Asticcacaulis endophyticus</name>
    <dbReference type="NCBI Taxonomy" id="1395890"/>
    <lineage>
        <taxon>Bacteria</taxon>
        <taxon>Pseudomonadati</taxon>
        <taxon>Pseudomonadota</taxon>
        <taxon>Alphaproteobacteria</taxon>
        <taxon>Caulobacterales</taxon>
        <taxon>Caulobacteraceae</taxon>
        <taxon>Asticcacaulis</taxon>
    </lineage>
</organism>
<keyword evidence="1 2" id="KW-0597">Phosphoprotein</keyword>
<dbReference type="AlphaFoldDB" id="A0A918PYA7"/>
<evidence type="ECO:0000256" key="1">
    <source>
        <dbReference type="ARBA" id="ARBA00022553"/>
    </source>
</evidence>
<evidence type="ECO:0000259" key="3">
    <source>
        <dbReference type="PROSITE" id="PS50110"/>
    </source>
</evidence>
<dbReference type="Pfam" id="PF00072">
    <property type="entry name" value="Response_reg"/>
    <property type="match status" value="1"/>
</dbReference>
<dbReference type="GO" id="GO:0000160">
    <property type="term" value="P:phosphorelay signal transduction system"/>
    <property type="evidence" value="ECO:0007669"/>
    <property type="project" value="InterPro"/>
</dbReference>
<sequence>MNVSVANDAAWPEGVAENGLRVLVVDDNRQSAMTLKWAIEGWGDEVVACYDGPTALQIAREFRPEVILLDIGMPGMDGIAVCQGLRAAPETRSVKIIAQTGWGDDAMRRKTAEAGFDLHLVKPVNFDVLGDMLALLRMLPKSA</sequence>
<evidence type="ECO:0000313" key="5">
    <source>
        <dbReference type="Proteomes" id="UP000662572"/>
    </source>
</evidence>
<dbReference type="PROSITE" id="PS50110">
    <property type="entry name" value="RESPONSE_REGULATORY"/>
    <property type="match status" value="1"/>
</dbReference>
<reference evidence="4" key="2">
    <citation type="submission" date="2020-09" db="EMBL/GenBank/DDBJ databases">
        <authorList>
            <person name="Sun Q."/>
            <person name="Kim S."/>
        </authorList>
    </citation>
    <scope>NUCLEOTIDE SEQUENCE</scope>
    <source>
        <strain evidence="4">KCTC 32296</strain>
    </source>
</reference>
<dbReference type="PANTHER" id="PTHR44591">
    <property type="entry name" value="STRESS RESPONSE REGULATOR PROTEIN 1"/>
    <property type="match status" value="1"/>
</dbReference>
<protein>
    <recommendedName>
        <fullName evidence="3">Response regulatory domain-containing protein</fullName>
    </recommendedName>
</protein>
<feature type="modified residue" description="4-aspartylphosphate" evidence="2">
    <location>
        <position position="70"/>
    </location>
</feature>
<feature type="domain" description="Response regulatory" evidence="3">
    <location>
        <begin position="21"/>
        <end position="137"/>
    </location>
</feature>
<dbReference type="SUPFAM" id="SSF52172">
    <property type="entry name" value="CheY-like"/>
    <property type="match status" value="1"/>
</dbReference>
<dbReference type="InterPro" id="IPR011006">
    <property type="entry name" value="CheY-like_superfamily"/>
</dbReference>
<gene>
    <name evidence="4" type="ORF">GCM10011273_11040</name>
</gene>
<dbReference type="InterPro" id="IPR050595">
    <property type="entry name" value="Bact_response_regulator"/>
</dbReference>
<dbReference type="PANTHER" id="PTHR44591:SF3">
    <property type="entry name" value="RESPONSE REGULATORY DOMAIN-CONTAINING PROTEIN"/>
    <property type="match status" value="1"/>
</dbReference>